<feature type="region of interest" description="Disordered" evidence="6">
    <location>
        <begin position="425"/>
        <end position="468"/>
    </location>
</feature>
<dbReference type="PANTHER" id="PTHR45973">
    <property type="entry name" value="PROTEIN PHOSPHATASE 1 REGULATORY SUBUNIT SDS22-RELATED"/>
    <property type="match status" value="1"/>
</dbReference>
<reference evidence="7 8" key="1">
    <citation type="submission" date="2024-10" db="EMBL/GenBank/DDBJ databases">
        <title>Updated reference genomes for cyclostephanoid diatoms.</title>
        <authorList>
            <person name="Roberts W.R."/>
            <person name="Alverson A.J."/>
        </authorList>
    </citation>
    <scope>NUCLEOTIDE SEQUENCE [LARGE SCALE GENOMIC DNA]</scope>
    <source>
        <strain evidence="7 8">AJA232-27</strain>
    </source>
</reference>
<keyword evidence="5" id="KW-0966">Cell projection</keyword>
<dbReference type="InterPro" id="IPR050576">
    <property type="entry name" value="Cilia_flagella_integrity"/>
</dbReference>
<evidence type="ECO:0000256" key="5">
    <source>
        <dbReference type="ARBA" id="ARBA00023273"/>
    </source>
</evidence>
<evidence type="ECO:0000256" key="6">
    <source>
        <dbReference type="SAM" id="MobiDB-lite"/>
    </source>
</evidence>
<evidence type="ECO:0008006" key="9">
    <source>
        <dbReference type="Google" id="ProtNLM"/>
    </source>
</evidence>
<evidence type="ECO:0000256" key="1">
    <source>
        <dbReference type="ARBA" id="ARBA00004138"/>
    </source>
</evidence>
<evidence type="ECO:0000313" key="8">
    <source>
        <dbReference type="Proteomes" id="UP001530293"/>
    </source>
</evidence>
<feature type="compositionally biased region" description="Basic and acidic residues" evidence="6">
    <location>
        <begin position="237"/>
        <end position="255"/>
    </location>
</feature>
<comment type="caution">
    <text evidence="7">The sequence shown here is derived from an EMBL/GenBank/DDBJ whole genome shotgun (WGS) entry which is preliminary data.</text>
</comment>
<dbReference type="EMBL" id="JALLBG020000271">
    <property type="protein sequence ID" value="KAL3757208.1"/>
    <property type="molecule type" value="Genomic_DNA"/>
</dbReference>
<accession>A0ABD3M305</accession>
<dbReference type="InterPro" id="IPR032675">
    <property type="entry name" value="LRR_dom_sf"/>
</dbReference>
<evidence type="ECO:0000256" key="4">
    <source>
        <dbReference type="ARBA" id="ARBA00023069"/>
    </source>
</evidence>
<proteinExistence type="predicted"/>
<keyword evidence="8" id="KW-1185">Reference proteome</keyword>
<sequence length="468" mass="51548">MSVETNETLNRIDGYEHDDHLASLPIMSKAELKKVALEHGGYSTPSLNDTLYLHFKGYRRIENLEEYAGLKSLWLHSNGFSQIENVNSLKELRCLFLQNNAFTKIENLDGLSSLVQLDLSENNIACVEGLSHLACLKTLNLSKNLLKDAESIRHLTECNELSAIDLSKNQLSGEDVIDCLAGIVNVTSINMAGNPVVSKVAYFRKKMIVGCKLLRYLDRPIFEDERASTEAWAKGGPDAERETKERLQQGKKDKERNSLVEFRAWQESVRRSRSLPQDKVDATIPPPLVITNNVQSAVNEDIDSDDEMVPPPLVMESHSVDVAEKEDIVSVDEIVPLPSVMETSPSDVPSPEYEDIIAAVDDMIPPALEIEYYSDGVQTDANEDSASVDGLDVQTGVQSVDEALEDGQNADECVELLEQKCSIGTSETGTHTSDGAIATPTSDAPNETQSVLEKSKNDNDNCNMCSLS</sequence>
<gene>
    <name evidence="7" type="ORF">ACHAWU_008013</name>
</gene>
<organism evidence="7 8">
    <name type="scientific">Discostella pseudostelligera</name>
    <dbReference type="NCBI Taxonomy" id="259834"/>
    <lineage>
        <taxon>Eukaryota</taxon>
        <taxon>Sar</taxon>
        <taxon>Stramenopiles</taxon>
        <taxon>Ochrophyta</taxon>
        <taxon>Bacillariophyta</taxon>
        <taxon>Coscinodiscophyceae</taxon>
        <taxon>Thalassiosirophycidae</taxon>
        <taxon>Stephanodiscales</taxon>
        <taxon>Stephanodiscaceae</taxon>
        <taxon>Discostella</taxon>
    </lineage>
</organism>
<dbReference type="Pfam" id="PF14580">
    <property type="entry name" value="LRR_9"/>
    <property type="match status" value="1"/>
</dbReference>
<comment type="subcellular location">
    <subcellularLocation>
        <location evidence="1">Cell projection</location>
        <location evidence="1">Cilium</location>
    </subcellularLocation>
</comment>
<dbReference type="SMART" id="SM00365">
    <property type="entry name" value="LRR_SD22"/>
    <property type="match status" value="4"/>
</dbReference>
<name>A0ABD3M305_9STRA</name>
<dbReference type="InterPro" id="IPR001611">
    <property type="entry name" value="Leu-rich_rpt"/>
</dbReference>
<dbReference type="PROSITE" id="PS51450">
    <property type="entry name" value="LRR"/>
    <property type="match status" value="4"/>
</dbReference>
<feature type="region of interest" description="Disordered" evidence="6">
    <location>
        <begin position="227"/>
        <end position="255"/>
    </location>
</feature>
<dbReference type="Proteomes" id="UP001530293">
    <property type="component" value="Unassembled WGS sequence"/>
</dbReference>
<feature type="compositionally biased region" description="Polar residues" evidence="6">
    <location>
        <begin position="425"/>
        <end position="452"/>
    </location>
</feature>
<keyword evidence="4" id="KW-0969">Cilium</keyword>
<dbReference type="AlphaFoldDB" id="A0ABD3M305"/>
<dbReference type="PANTHER" id="PTHR45973:SF9">
    <property type="entry name" value="LEUCINE-RICH REPEAT-CONTAINING PROTEIN 46"/>
    <property type="match status" value="1"/>
</dbReference>
<evidence type="ECO:0000256" key="3">
    <source>
        <dbReference type="ARBA" id="ARBA00022737"/>
    </source>
</evidence>
<evidence type="ECO:0000256" key="2">
    <source>
        <dbReference type="ARBA" id="ARBA00022614"/>
    </source>
</evidence>
<dbReference type="Gene3D" id="3.80.10.10">
    <property type="entry name" value="Ribonuclease Inhibitor"/>
    <property type="match status" value="2"/>
</dbReference>
<evidence type="ECO:0000313" key="7">
    <source>
        <dbReference type="EMBL" id="KAL3757208.1"/>
    </source>
</evidence>
<protein>
    <recommendedName>
        <fullName evidence="9">Dynein assembly factor 1, axonemal homolog</fullName>
    </recommendedName>
</protein>
<dbReference type="SUPFAM" id="SSF52075">
    <property type="entry name" value="Outer arm dynein light chain 1"/>
    <property type="match status" value="1"/>
</dbReference>
<keyword evidence="2" id="KW-0433">Leucine-rich repeat</keyword>
<keyword evidence="3" id="KW-0677">Repeat</keyword>